<dbReference type="PROSITE" id="PS50294">
    <property type="entry name" value="WD_REPEATS_REGION"/>
    <property type="match status" value="1"/>
</dbReference>
<evidence type="ECO:0000313" key="6">
    <source>
        <dbReference type="Proteomes" id="UP000284706"/>
    </source>
</evidence>
<dbReference type="InParanoid" id="A0A409WBB9"/>
<keyword evidence="2" id="KW-0677">Repeat</keyword>
<dbReference type="EMBL" id="NHYE01005226">
    <property type="protein sequence ID" value="PPQ75806.1"/>
    <property type="molecule type" value="Genomic_DNA"/>
</dbReference>
<feature type="region of interest" description="Disordered" evidence="4">
    <location>
        <begin position="393"/>
        <end position="431"/>
    </location>
</feature>
<dbReference type="PROSITE" id="PS50082">
    <property type="entry name" value="WD_REPEATS_2"/>
    <property type="match status" value="4"/>
</dbReference>
<evidence type="ECO:0000313" key="5">
    <source>
        <dbReference type="EMBL" id="PPQ75806.1"/>
    </source>
</evidence>
<dbReference type="PANTHER" id="PTHR22847:SF637">
    <property type="entry name" value="WD REPEAT DOMAIN 5B"/>
    <property type="match status" value="1"/>
</dbReference>
<reference evidence="5 6" key="1">
    <citation type="journal article" date="2018" name="Evol. Lett.">
        <title>Horizontal gene cluster transfer increased hallucinogenic mushroom diversity.</title>
        <authorList>
            <person name="Reynolds H.T."/>
            <person name="Vijayakumar V."/>
            <person name="Gluck-Thaler E."/>
            <person name="Korotkin H.B."/>
            <person name="Matheny P.B."/>
            <person name="Slot J.C."/>
        </authorList>
    </citation>
    <scope>NUCLEOTIDE SEQUENCE [LARGE SCALE GENOMIC DNA]</scope>
    <source>
        <strain evidence="5 6">SRW20</strain>
    </source>
</reference>
<dbReference type="SMART" id="SM00320">
    <property type="entry name" value="WD40"/>
    <property type="match status" value="4"/>
</dbReference>
<evidence type="ECO:0000256" key="3">
    <source>
        <dbReference type="PROSITE-ProRule" id="PRU00221"/>
    </source>
</evidence>
<feature type="compositionally biased region" description="Basic and acidic residues" evidence="4">
    <location>
        <begin position="404"/>
        <end position="431"/>
    </location>
</feature>
<sequence>MSMNSLPSALEEPRQFSVPVPFDYHPDQWQALLACSETHVALGQRDNNRVYLYSLPAFNVDVLELEGLSHLESLEIYGKILLARDKDILYFYDLSTGKSIGVPPDDYWNATTSFPGTELVETEENGRLIREEWPKVPTLVICSADQTLQTYMMGRSFERSSHNIDTEEGEESATRVPVLTTSLRHRVKCQASLGRTAITGGYDATVRVWDLITGECRQVLMGHQGFVHDVCLDIIRIYSASGDSTVRIWDRCSGDCLHVLDWAVSNWPHCRLFLTPSYLMGTGSMAVSGRYETSVWDPGSGMLLYQIGYHNGDCLGPIQGKDHTIVTSKFDTDSGMVWLKIWNVKSGQELIRLRSIPSEILQFCSQDRFLMVLIKQNHKYTLKVWDFVENQLPSSEDDNLSSSERSREDNLERPTAEDPSRADDRKGSKGKDFIRRLLQTDEQEGNEMRQTQNLTDLVVHYSIPFPCLFPPTPMSTPSLPSASAWKEPRQFSIPGVPFDNAPDDERLLFACSATHVVLGQSHNTPSRFYVYSLPSFELDVLELREVSPMSIEIYGEILVVTEYIVRPGEGYPRRFYNLRSGESLGVVTGDHGQATVSLPCTEWVETEEEGRLVREKWPKYPTLVICFPEESLRMYRLHCSFERSTPIANTEPVQESDSMVPETTVALNHGGGYMHSSIGRTAVTAGEDATVRVWDIITEECRSISMGHRSSVTDVSLDKARVYSSSTDGTVRVWERYSGDCLHVLEWAPFETDTVTMDRMDVTASYLLCTVFRDVSRCYETLIWDSCSGRLMHQISSECESYLGPIRLGGKERTLVTREEDPSMNWLRIWDVKSGQALVHLPAGPCSLLSRFVCQDRFLVAGIPQGDKYVLKVWDFLDNNLPSSEDDILRNSEGLREDELGEPRTGGSSMTDDRKSSKGKNFIRRLFQTNEQEGNETRQNRALTDLGIHYSM</sequence>
<dbReference type="OrthoDB" id="2639794at2759"/>
<dbReference type="InterPro" id="IPR020472">
    <property type="entry name" value="WD40_PAC1"/>
</dbReference>
<evidence type="ECO:0000256" key="1">
    <source>
        <dbReference type="ARBA" id="ARBA00022574"/>
    </source>
</evidence>
<dbReference type="Pfam" id="PF00400">
    <property type="entry name" value="WD40"/>
    <property type="match status" value="3"/>
</dbReference>
<keyword evidence="6" id="KW-1185">Reference proteome</keyword>
<dbReference type="InterPro" id="IPR001680">
    <property type="entry name" value="WD40_rpt"/>
</dbReference>
<feature type="repeat" description="WD" evidence="3">
    <location>
        <begin position="679"/>
        <end position="704"/>
    </location>
</feature>
<gene>
    <name evidence="5" type="ORF">CVT26_001455</name>
</gene>
<dbReference type="PANTHER" id="PTHR22847">
    <property type="entry name" value="WD40 REPEAT PROTEIN"/>
    <property type="match status" value="1"/>
</dbReference>
<dbReference type="InterPro" id="IPR011047">
    <property type="entry name" value="Quinoprotein_ADH-like_sf"/>
</dbReference>
<dbReference type="InterPro" id="IPR015943">
    <property type="entry name" value="WD40/YVTN_repeat-like_dom_sf"/>
</dbReference>
<dbReference type="Gene3D" id="2.130.10.10">
    <property type="entry name" value="YVTN repeat-like/Quinoprotein amine dehydrogenase"/>
    <property type="match status" value="2"/>
</dbReference>
<dbReference type="Proteomes" id="UP000284706">
    <property type="component" value="Unassembled WGS sequence"/>
</dbReference>
<dbReference type="PRINTS" id="PR00320">
    <property type="entry name" value="GPROTEINBRPT"/>
</dbReference>
<dbReference type="SUPFAM" id="SSF50998">
    <property type="entry name" value="Quinoprotein alcohol dehydrogenase-like"/>
    <property type="match status" value="2"/>
</dbReference>
<feature type="repeat" description="WD" evidence="3">
    <location>
        <begin position="194"/>
        <end position="219"/>
    </location>
</feature>
<evidence type="ECO:0000256" key="4">
    <source>
        <dbReference type="SAM" id="MobiDB-lite"/>
    </source>
</evidence>
<dbReference type="STRING" id="231916.A0A409WBB9"/>
<accession>A0A409WBB9</accession>
<feature type="compositionally biased region" description="Basic and acidic residues" evidence="4">
    <location>
        <begin position="887"/>
        <end position="902"/>
    </location>
</feature>
<organism evidence="5 6">
    <name type="scientific">Gymnopilus dilepis</name>
    <dbReference type="NCBI Taxonomy" id="231916"/>
    <lineage>
        <taxon>Eukaryota</taxon>
        <taxon>Fungi</taxon>
        <taxon>Dikarya</taxon>
        <taxon>Basidiomycota</taxon>
        <taxon>Agaricomycotina</taxon>
        <taxon>Agaricomycetes</taxon>
        <taxon>Agaricomycetidae</taxon>
        <taxon>Agaricales</taxon>
        <taxon>Agaricineae</taxon>
        <taxon>Hymenogastraceae</taxon>
        <taxon>Gymnopilus</taxon>
    </lineage>
</organism>
<keyword evidence="1 3" id="KW-0853">WD repeat</keyword>
<evidence type="ECO:0000256" key="2">
    <source>
        <dbReference type="ARBA" id="ARBA00022737"/>
    </source>
</evidence>
<feature type="repeat" description="WD" evidence="3">
    <location>
        <begin position="705"/>
        <end position="744"/>
    </location>
</feature>
<dbReference type="AlphaFoldDB" id="A0A409WBB9"/>
<comment type="caution">
    <text evidence="5">The sequence shown here is derived from an EMBL/GenBank/DDBJ whole genome shotgun (WGS) entry which is preliminary data.</text>
</comment>
<name>A0A409WBB9_9AGAR</name>
<dbReference type="GO" id="GO:1990234">
    <property type="term" value="C:transferase complex"/>
    <property type="evidence" value="ECO:0007669"/>
    <property type="project" value="UniProtKB-ARBA"/>
</dbReference>
<feature type="repeat" description="WD" evidence="3">
    <location>
        <begin position="220"/>
        <end position="259"/>
    </location>
</feature>
<protein>
    <submittedName>
        <fullName evidence="5">Uncharacterized protein</fullName>
    </submittedName>
</protein>
<proteinExistence type="predicted"/>
<feature type="region of interest" description="Disordered" evidence="4">
    <location>
        <begin position="887"/>
        <end position="917"/>
    </location>
</feature>